<reference evidence="2 3" key="1">
    <citation type="submission" date="2015-10" db="EMBL/GenBank/DDBJ databases">
        <title>Conservation of the essential genome among Caulobacter and Brevundimonas species.</title>
        <authorList>
            <person name="Scott D."/>
            <person name="Ely B."/>
        </authorList>
    </citation>
    <scope>NUCLEOTIDE SEQUENCE [LARGE SCALE GENOMIC DNA]</scope>
    <source>
        <strain evidence="2 3">CB4</strain>
    </source>
</reference>
<feature type="signal peptide" evidence="1">
    <location>
        <begin position="1"/>
        <end position="21"/>
    </location>
</feature>
<proteinExistence type="predicted"/>
<protein>
    <submittedName>
        <fullName evidence="2">Uncharacterized protein</fullName>
    </submittedName>
</protein>
<sequence>MKTWSKLAVLVLLAVPMPAVAADASKAATPAVLKALFDCRSIVADTERLACYDAAVGQVNKAEKTGEVIIVDRQQARAARRQAFGLELSALSILDRSEEKTEVDRVIGEVVSARQGADGRWTIVLADGAVWKQVDDSILSKNPKKGSKAEIRKASMGSYFMNIDGQRAVRARRADTQ</sequence>
<feature type="chain" id="PRO_5006052652" evidence="1">
    <location>
        <begin position="22"/>
        <end position="177"/>
    </location>
</feature>
<accession>A0A0P0P126</accession>
<evidence type="ECO:0000313" key="2">
    <source>
        <dbReference type="EMBL" id="ALL14145.1"/>
    </source>
</evidence>
<dbReference type="KEGG" id="chq:AQ619_12795"/>
<organism evidence="2 3">
    <name type="scientific">Caulobacter henricii</name>
    <dbReference type="NCBI Taxonomy" id="69395"/>
    <lineage>
        <taxon>Bacteria</taxon>
        <taxon>Pseudomonadati</taxon>
        <taxon>Pseudomonadota</taxon>
        <taxon>Alphaproteobacteria</taxon>
        <taxon>Caulobacterales</taxon>
        <taxon>Caulobacteraceae</taxon>
        <taxon>Caulobacter</taxon>
    </lineage>
</organism>
<name>A0A0P0P126_9CAUL</name>
<evidence type="ECO:0000256" key="1">
    <source>
        <dbReference type="SAM" id="SignalP"/>
    </source>
</evidence>
<dbReference type="InterPro" id="IPR016987">
    <property type="entry name" value="UCP023238"/>
</dbReference>
<dbReference type="PIRSF" id="PIRSF032038">
    <property type="entry name" value="UCP023238"/>
    <property type="match status" value="1"/>
</dbReference>
<dbReference type="OrthoDB" id="7596780at2"/>
<dbReference type="STRING" id="69395.AQ619_12795"/>
<dbReference type="EMBL" id="CP013002">
    <property type="protein sequence ID" value="ALL14145.1"/>
    <property type="molecule type" value="Genomic_DNA"/>
</dbReference>
<dbReference type="Proteomes" id="UP000056905">
    <property type="component" value="Chromosome"/>
</dbReference>
<dbReference type="AlphaFoldDB" id="A0A0P0P126"/>
<keyword evidence="1" id="KW-0732">Signal</keyword>
<dbReference type="RefSeq" id="WP_062151654.1">
    <property type="nucleotide sequence ID" value="NZ_CP013002.1"/>
</dbReference>
<gene>
    <name evidence="2" type="ORF">AQ619_12795</name>
</gene>
<keyword evidence="3" id="KW-1185">Reference proteome</keyword>
<evidence type="ECO:0000313" key="3">
    <source>
        <dbReference type="Proteomes" id="UP000056905"/>
    </source>
</evidence>